<dbReference type="PANTHER" id="PTHR33495:SF2">
    <property type="entry name" value="ANTI-SIGMA FACTOR ANTAGONIST TM_1081-RELATED"/>
    <property type="match status" value="1"/>
</dbReference>
<dbReference type="PROSITE" id="PS50801">
    <property type="entry name" value="STAS"/>
    <property type="match status" value="1"/>
</dbReference>
<gene>
    <name evidence="2" type="ORF">K7862_00935</name>
</gene>
<name>A0ABS7PZ84_9ACTN</name>
<dbReference type="PANTHER" id="PTHR33495">
    <property type="entry name" value="ANTI-SIGMA FACTOR ANTAGONIST TM_1081-RELATED-RELATED"/>
    <property type="match status" value="1"/>
</dbReference>
<organism evidence="2 3">
    <name type="scientific">Actinacidiphila acidipaludis</name>
    <dbReference type="NCBI Taxonomy" id="2873382"/>
    <lineage>
        <taxon>Bacteria</taxon>
        <taxon>Bacillati</taxon>
        <taxon>Actinomycetota</taxon>
        <taxon>Actinomycetes</taxon>
        <taxon>Kitasatosporales</taxon>
        <taxon>Streptomycetaceae</taxon>
        <taxon>Actinacidiphila</taxon>
    </lineage>
</organism>
<sequence length="152" mass="15839">MIGIECFPSQGAPAELTAALCPSGAAASLTPASRVSAPPTSVSQGCSVKDLHSRLEVRLTETGGRALAAVVGEIDLGCAPLMERILLRSMADARDGLEVDLAGVGFLDCSGLNALLRVRQEAVTSRIPMKVTRISPAVRRMFELSGCEALFA</sequence>
<protein>
    <submittedName>
        <fullName evidence="2">STAS domain-containing protein</fullName>
    </submittedName>
</protein>
<dbReference type="Proteomes" id="UP000778578">
    <property type="component" value="Unassembled WGS sequence"/>
</dbReference>
<dbReference type="Pfam" id="PF01740">
    <property type="entry name" value="STAS"/>
    <property type="match status" value="1"/>
</dbReference>
<dbReference type="CDD" id="cd07043">
    <property type="entry name" value="STAS_anti-anti-sigma_factors"/>
    <property type="match status" value="1"/>
</dbReference>
<dbReference type="Gene3D" id="3.30.750.24">
    <property type="entry name" value="STAS domain"/>
    <property type="match status" value="1"/>
</dbReference>
<accession>A0ABS7PZ84</accession>
<evidence type="ECO:0000313" key="3">
    <source>
        <dbReference type="Proteomes" id="UP000778578"/>
    </source>
</evidence>
<feature type="domain" description="STAS" evidence="1">
    <location>
        <begin position="55"/>
        <end position="152"/>
    </location>
</feature>
<proteinExistence type="predicted"/>
<dbReference type="InterPro" id="IPR036513">
    <property type="entry name" value="STAS_dom_sf"/>
</dbReference>
<keyword evidence="3" id="KW-1185">Reference proteome</keyword>
<dbReference type="EMBL" id="JAINZZ010000001">
    <property type="protein sequence ID" value="MBY8876205.1"/>
    <property type="molecule type" value="Genomic_DNA"/>
</dbReference>
<evidence type="ECO:0000259" key="1">
    <source>
        <dbReference type="PROSITE" id="PS50801"/>
    </source>
</evidence>
<dbReference type="SUPFAM" id="SSF52091">
    <property type="entry name" value="SpoIIaa-like"/>
    <property type="match status" value="1"/>
</dbReference>
<dbReference type="InterPro" id="IPR002645">
    <property type="entry name" value="STAS_dom"/>
</dbReference>
<comment type="caution">
    <text evidence="2">The sequence shown here is derived from an EMBL/GenBank/DDBJ whole genome shotgun (WGS) entry which is preliminary data.</text>
</comment>
<dbReference type="RefSeq" id="WP_222959474.1">
    <property type="nucleotide sequence ID" value="NZ_JAINZZ010000001.1"/>
</dbReference>
<reference evidence="2 3" key="1">
    <citation type="submission" date="2021-08" db="EMBL/GenBank/DDBJ databases">
        <title>WGS of actinomycetes from Thailand.</title>
        <authorList>
            <person name="Thawai C."/>
        </authorList>
    </citation>
    <scope>NUCLEOTIDE SEQUENCE [LARGE SCALE GENOMIC DNA]</scope>
    <source>
        <strain evidence="2 3">PLK6-54</strain>
    </source>
</reference>
<evidence type="ECO:0000313" key="2">
    <source>
        <dbReference type="EMBL" id="MBY8876205.1"/>
    </source>
</evidence>